<proteinExistence type="inferred from homology"/>
<protein>
    <submittedName>
        <fullName evidence="4">Histone deacetylase superfamily</fullName>
    </submittedName>
</protein>
<dbReference type="Gene3D" id="3.40.800.20">
    <property type="entry name" value="Histone deacetylase domain"/>
    <property type="match status" value="1"/>
</dbReference>
<feature type="domain" description="Histone deacetylase" evidence="3">
    <location>
        <begin position="19"/>
        <end position="308"/>
    </location>
</feature>
<dbReference type="InterPro" id="IPR037138">
    <property type="entry name" value="His_deacetylse_dom_sf"/>
</dbReference>
<dbReference type="PRINTS" id="PR01270">
    <property type="entry name" value="HDASUPER"/>
</dbReference>
<dbReference type="GO" id="GO:0004407">
    <property type="term" value="F:histone deacetylase activity"/>
    <property type="evidence" value="ECO:0007669"/>
    <property type="project" value="TreeGrafter"/>
</dbReference>
<feature type="region of interest" description="Disordered" evidence="2">
    <location>
        <begin position="1"/>
        <end position="22"/>
    </location>
</feature>
<feature type="compositionally biased region" description="Basic and acidic residues" evidence="2">
    <location>
        <begin position="9"/>
        <end position="22"/>
    </location>
</feature>
<organism evidence="4 5">
    <name type="scientific">Chthoniobacter flavus Ellin428</name>
    <dbReference type="NCBI Taxonomy" id="497964"/>
    <lineage>
        <taxon>Bacteria</taxon>
        <taxon>Pseudomonadati</taxon>
        <taxon>Verrucomicrobiota</taxon>
        <taxon>Spartobacteria</taxon>
        <taxon>Chthoniobacterales</taxon>
        <taxon>Chthoniobacteraceae</taxon>
        <taxon>Chthoniobacter</taxon>
    </lineage>
</organism>
<dbReference type="CDD" id="cd09992">
    <property type="entry name" value="HDAC_classII"/>
    <property type="match status" value="1"/>
</dbReference>
<evidence type="ECO:0000256" key="1">
    <source>
        <dbReference type="ARBA" id="ARBA00005947"/>
    </source>
</evidence>
<dbReference type="eggNOG" id="COG0123">
    <property type="taxonomic scope" value="Bacteria"/>
</dbReference>
<evidence type="ECO:0000313" key="4">
    <source>
        <dbReference type="EMBL" id="EDY21201.1"/>
    </source>
</evidence>
<dbReference type="SUPFAM" id="SSF52768">
    <property type="entry name" value="Arginase/deacetylase"/>
    <property type="match status" value="1"/>
</dbReference>
<dbReference type="InterPro" id="IPR023696">
    <property type="entry name" value="Ureohydrolase_dom_sf"/>
</dbReference>
<evidence type="ECO:0000259" key="3">
    <source>
        <dbReference type="Pfam" id="PF00850"/>
    </source>
</evidence>
<accession>B4CY53</accession>
<dbReference type="InterPro" id="IPR000286">
    <property type="entry name" value="HDACs"/>
</dbReference>
<dbReference type="Proteomes" id="UP000005824">
    <property type="component" value="Unassembled WGS sequence"/>
</dbReference>
<dbReference type="AlphaFoldDB" id="B4CY53"/>
<dbReference type="Pfam" id="PF00850">
    <property type="entry name" value="Hist_deacetyl"/>
    <property type="match status" value="1"/>
</dbReference>
<comment type="caution">
    <text evidence="4">The sequence shown here is derived from an EMBL/GenBank/DDBJ whole genome shotgun (WGS) entry which is preliminary data.</text>
</comment>
<dbReference type="EMBL" id="ABVL01000003">
    <property type="protein sequence ID" value="EDY21201.1"/>
    <property type="molecule type" value="Genomic_DNA"/>
</dbReference>
<dbReference type="PANTHER" id="PTHR10625">
    <property type="entry name" value="HISTONE DEACETYLASE HDAC1-RELATED"/>
    <property type="match status" value="1"/>
</dbReference>
<dbReference type="RefSeq" id="WP_006978820.1">
    <property type="nucleotide sequence ID" value="NZ_ABVL01000003.1"/>
</dbReference>
<dbReference type="STRING" id="497964.CfE428DRAFT_1494"/>
<evidence type="ECO:0000256" key="2">
    <source>
        <dbReference type="SAM" id="MobiDB-lite"/>
    </source>
</evidence>
<gene>
    <name evidence="4" type="ORF">CfE428DRAFT_1494</name>
</gene>
<dbReference type="InterPro" id="IPR023801">
    <property type="entry name" value="His_deacetylse_dom"/>
</dbReference>
<dbReference type="InParanoid" id="B4CY53"/>
<dbReference type="GO" id="GO:0040029">
    <property type="term" value="P:epigenetic regulation of gene expression"/>
    <property type="evidence" value="ECO:0007669"/>
    <property type="project" value="TreeGrafter"/>
</dbReference>
<reference evidence="4 5" key="1">
    <citation type="journal article" date="2011" name="J. Bacteriol.">
        <title>Genome sequence of Chthoniobacter flavus Ellin428, an aerobic heterotrophic soil bacterium.</title>
        <authorList>
            <person name="Kant R."/>
            <person name="van Passel M.W."/>
            <person name="Palva A."/>
            <person name="Lucas S."/>
            <person name="Lapidus A."/>
            <person name="Glavina Del Rio T."/>
            <person name="Dalin E."/>
            <person name="Tice H."/>
            <person name="Bruce D."/>
            <person name="Goodwin L."/>
            <person name="Pitluck S."/>
            <person name="Larimer F.W."/>
            <person name="Land M.L."/>
            <person name="Hauser L."/>
            <person name="Sangwan P."/>
            <person name="de Vos W.M."/>
            <person name="Janssen P.H."/>
            <person name="Smidt H."/>
        </authorList>
    </citation>
    <scope>NUCLEOTIDE SEQUENCE [LARGE SCALE GENOMIC DNA]</scope>
    <source>
        <strain evidence="4 5">Ellin428</strain>
    </source>
</reference>
<comment type="similarity">
    <text evidence="1">Belongs to the histone deacetylase family.</text>
</comment>
<sequence length="313" mass="33772">MTGLFADARCQEHDPGRGHPESPARFAAVMERLKQSGLWEKLTPIEPRSVTSEDLELVHERDYLRLAEREIRAGASQLSTGDTSVCEASWDAARLAAGGAMAAVDAVMEGKVANAFCAGRPPGHHASTDRGMGFCVLNNIAIAARHAQRRHGIERVLIVDWDVHHGNGTQDIFYEDGSVFFFSTHQSPWYPGTGHARETGAGEGRGTTLNCPLPGGSGHREIFVAFNEQLLPAMEKFQPQFVLVSAGFDSRGGDPLGDFLLTDGDFADLTKIVRGIADKHAKGRVVSLLEGGYSLNGLANAVVAHVRELMTES</sequence>
<evidence type="ECO:0000313" key="5">
    <source>
        <dbReference type="Proteomes" id="UP000005824"/>
    </source>
</evidence>
<keyword evidence="5" id="KW-1185">Reference proteome</keyword>
<name>B4CY53_9BACT</name>
<dbReference type="PANTHER" id="PTHR10625:SF10">
    <property type="entry name" value="HISTONE DEACETYLASE HDAC1"/>
    <property type="match status" value="1"/>
</dbReference>